<feature type="transmembrane region" description="Helical" evidence="1">
    <location>
        <begin position="111"/>
        <end position="130"/>
    </location>
</feature>
<sequence length="235" mass="27369">MKKIMTFLLISSLLLAKDINVGDLVKVKITGIEKEKIVEGFKKSNLELENIEKSENGYILSIRGYKVGENSLVLGDKKLTLNIKSVLEENDKEIYPHLSDNSDTILYKEKFPYTFIVGIILGVVSLLYLVKGIKFKKKEKYISPEERFEKKVASINNETWDFDLSMAIREYIDSRYQTHFINGNYEIVGMIDSEDIKFINNLDRYKFSKDSRDLKEETLKRVREIFEKVRGDKNV</sequence>
<evidence type="ECO:0000256" key="1">
    <source>
        <dbReference type="SAM" id="Phobius"/>
    </source>
</evidence>
<dbReference type="Proteomes" id="UP000255328">
    <property type="component" value="Unassembled WGS sequence"/>
</dbReference>
<evidence type="ECO:0000313" key="3">
    <source>
        <dbReference type="Proteomes" id="UP000255328"/>
    </source>
</evidence>
<evidence type="ECO:0000313" key="2">
    <source>
        <dbReference type="EMBL" id="STO31414.1"/>
    </source>
</evidence>
<proteinExistence type="predicted"/>
<organism evidence="2 3">
    <name type="scientific">Fusobacterium necrogenes</name>
    <dbReference type="NCBI Taxonomy" id="858"/>
    <lineage>
        <taxon>Bacteria</taxon>
        <taxon>Fusobacteriati</taxon>
        <taxon>Fusobacteriota</taxon>
        <taxon>Fusobacteriia</taxon>
        <taxon>Fusobacteriales</taxon>
        <taxon>Fusobacteriaceae</taxon>
        <taxon>Fusobacterium</taxon>
    </lineage>
</organism>
<protein>
    <submittedName>
        <fullName evidence="2">Uncharacterized protein</fullName>
    </submittedName>
</protein>
<dbReference type="AlphaFoldDB" id="A0A377GXT1"/>
<dbReference type="RefSeq" id="WP_115269707.1">
    <property type="nucleotide sequence ID" value="NZ_UGGU01000003.1"/>
</dbReference>
<gene>
    <name evidence="2" type="ORF">NCTC10723_00862</name>
</gene>
<name>A0A377GXT1_9FUSO</name>
<keyword evidence="3" id="KW-1185">Reference proteome</keyword>
<keyword evidence="1" id="KW-1133">Transmembrane helix</keyword>
<dbReference type="EMBL" id="UGGU01000003">
    <property type="protein sequence ID" value="STO31414.1"/>
    <property type="molecule type" value="Genomic_DNA"/>
</dbReference>
<keyword evidence="1" id="KW-0812">Transmembrane</keyword>
<accession>A0A377GXT1</accession>
<dbReference type="OrthoDB" id="87029at2"/>
<keyword evidence="1" id="KW-0472">Membrane</keyword>
<reference evidence="2 3" key="1">
    <citation type="submission" date="2018-06" db="EMBL/GenBank/DDBJ databases">
        <authorList>
            <consortium name="Pathogen Informatics"/>
            <person name="Doyle S."/>
        </authorList>
    </citation>
    <scope>NUCLEOTIDE SEQUENCE [LARGE SCALE GENOMIC DNA]</scope>
    <source>
        <strain evidence="2 3">NCTC10723</strain>
    </source>
</reference>